<keyword evidence="4" id="KW-1185">Reference proteome</keyword>
<dbReference type="SMART" id="SM01045">
    <property type="entry name" value="BURP"/>
    <property type="match status" value="1"/>
</dbReference>
<dbReference type="PANTHER" id="PTHR31236:SF2">
    <property type="entry name" value="BURP DOMAIN PROTEIN RD22"/>
    <property type="match status" value="1"/>
</dbReference>
<dbReference type="PANTHER" id="PTHR31236">
    <property type="entry name" value="BURP DOMAIN PROTEIN USPL1-LIKE"/>
    <property type="match status" value="1"/>
</dbReference>
<organism evidence="3 4">
    <name type="scientific">Aristolochia fimbriata</name>
    <name type="common">White veined hardy Dutchman's pipe vine</name>
    <dbReference type="NCBI Taxonomy" id="158543"/>
    <lineage>
        <taxon>Eukaryota</taxon>
        <taxon>Viridiplantae</taxon>
        <taxon>Streptophyta</taxon>
        <taxon>Embryophyta</taxon>
        <taxon>Tracheophyta</taxon>
        <taxon>Spermatophyta</taxon>
        <taxon>Magnoliopsida</taxon>
        <taxon>Magnoliidae</taxon>
        <taxon>Piperales</taxon>
        <taxon>Aristolochiaceae</taxon>
        <taxon>Aristolochia</taxon>
    </lineage>
</organism>
<evidence type="ECO:0000259" key="2">
    <source>
        <dbReference type="PROSITE" id="PS51277"/>
    </source>
</evidence>
<comment type="caution">
    <text evidence="3">The sequence shown here is derived from an EMBL/GenBank/DDBJ whole genome shotgun (WGS) entry which is preliminary data.</text>
</comment>
<protein>
    <recommendedName>
        <fullName evidence="2">BURP domain-containing protein</fullName>
    </recommendedName>
</protein>
<dbReference type="EMBL" id="JAINDJ010000002">
    <property type="protein sequence ID" value="KAG9455790.1"/>
    <property type="molecule type" value="Genomic_DNA"/>
</dbReference>
<accession>A0AAV7F3P9</accession>
<name>A0AAV7F3P9_ARIFI</name>
<feature type="domain" description="BURP" evidence="2">
    <location>
        <begin position="222"/>
        <end position="441"/>
    </location>
</feature>
<dbReference type="Pfam" id="PF03181">
    <property type="entry name" value="BURP"/>
    <property type="match status" value="1"/>
</dbReference>
<keyword evidence="1" id="KW-0732">Signal</keyword>
<gene>
    <name evidence="3" type="ORF">H6P81_000298</name>
</gene>
<evidence type="ECO:0000256" key="1">
    <source>
        <dbReference type="SAM" id="SignalP"/>
    </source>
</evidence>
<reference evidence="3 4" key="1">
    <citation type="submission" date="2021-07" db="EMBL/GenBank/DDBJ databases">
        <title>The Aristolochia fimbriata genome: insights into angiosperm evolution, floral development and chemical biosynthesis.</title>
        <authorList>
            <person name="Jiao Y."/>
        </authorList>
    </citation>
    <scope>NUCLEOTIDE SEQUENCE [LARGE SCALE GENOMIC DNA]</scope>
    <source>
        <strain evidence="3">IBCAS-2021</strain>
        <tissue evidence="3">Leaf</tissue>
    </source>
</reference>
<feature type="signal peptide" evidence="1">
    <location>
        <begin position="1"/>
        <end position="19"/>
    </location>
</feature>
<dbReference type="Proteomes" id="UP000825729">
    <property type="component" value="Unassembled WGS sequence"/>
</dbReference>
<dbReference type="AlphaFoldDB" id="A0AAV7F3P9"/>
<sequence>MGSSMFFFFFFQVFLLVSAAVVTSHASLPAQVYWQTKLPNTPMPTAIRDLLRSDIVGEEKSGTSVDVGKGGVHVDAGKGKGGATTVGVGKGGVHVDAGKGKGGDTSVGVGKGGVHVDAGKGKPGNTNVNVGPGGVHVNAGGKGTKPGGTTVDVGHKGGVNVNAGGHGKTHVGVGKGGVGVVTGPHKGHPPVVVRVVPGKNPFSYNYAAAADQALDDPNSALFFLEKDLRPGRQMTLRFTSPDSTPLARPAAFVPRTVADSIPFSSTKLPEIFHRLSVEPDSAEAATMKNTLESCEEPAAKGESKLCATSLESMVDFVESKLGNDAKPLTTTGAISGDRVTYRVSESGAEEMKGSRSVSCHSEPYAYAVYLCHETRETKAYRVPLKGVKDDGMRKVEAVAVCHRDTSAWNPKHLAFQVLNVKPGSVPICHFLPQDHILWVPAQH</sequence>
<dbReference type="PROSITE" id="PS51277">
    <property type="entry name" value="BURP"/>
    <property type="match status" value="1"/>
</dbReference>
<evidence type="ECO:0000313" key="4">
    <source>
        <dbReference type="Proteomes" id="UP000825729"/>
    </source>
</evidence>
<dbReference type="InterPro" id="IPR004873">
    <property type="entry name" value="BURP_dom"/>
</dbReference>
<evidence type="ECO:0000313" key="3">
    <source>
        <dbReference type="EMBL" id="KAG9455790.1"/>
    </source>
</evidence>
<dbReference type="InterPro" id="IPR044816">
    <property type="entry name" value="BURP"/>
</dbReference>
<feature type="chain" id="PRO_5043798502" description="BURP domain-containing protein" evidence="1">
    <location>
        <begin position="20"/>
        <end position="443"/>
    </location>
</feature>
<proteinExistence type="predicted"/>